<keyword evidence="4 8" id="KW-0769">Symport</keyword>
<keyword evidence="2 8" id="KW-0813">Transport</keyword>
<gene>
    <name evidence="9" type="ORF">BpHYR1_051360</name>
</gene>
<dbReference type="InterPro" id="IPR050746">
    <property type="entry name" value="DAACS"/>
</dbReference>
<dbReference type="PROSITE" id="PS00714">
    <property type="entry name" value="NA_DICARBOXYL_SYMP_2"/>
    <property type="match status" value="1"/>
</dbReference>
<evidence type="ECO:0000256" key="4">
    <source>
        <dbReference type="ARBA" id="ARBA00022847"/>
    </source>
</evidence>
<dbReference type="PANTHER" id="PTHR11958">
    <property type="entry name" value="SODIUM/DICARBOXYLATE SYMPORTER-RELATED"/>
    <property type="match status" value="1"/>
</dbReference>
<dbReference type="AlphaFoldDB" id="A0A3M7RK86"/>
<evidence type="ECO:0000313" key="9">
    <source>
        <dbReference type="EMBL" id="RNA23889.1"/>
    </source>
</evidence>
<dbReference type="PROSITE" id="PS00713">
    <property type="entry name" value="NA_DICARBOXYL_SYMP_1"/>
    <property type="match status" value="1"/>
</dbReference>
<name>A0A3M7RK86_BRAPC</name>
<evidence type="ECO:0000256" key="2">
    <source>
        <dbReference type="ARBA" id="ARBA00022448"/>
    </source>
</evidence>
<dbReference type="PRINTS" id="PR00173">
    <property type="entry name" value="EDTRNSPORT"/>
</dbReference>
<comment type="caution">
    <text evidence="9">The sequence shown here is derived from an EMBL/GenBank/DDBJ whole genome shotgun (WGS) entry which is preliminary data.</text>
</comment>
<dbReference type="InterPro" id="IPR018107">
    <property type="entry name" value="Na-dicarboxylate_symporter_CS"/>
</dbReference>
<feature type="transmembrane region" description="Helical" evidence="8">
    <location>
        <begin position="406"/>
        <end position="435"/>
    </location>
</feature>
<dbReference type="EMBL" id="REGN01003200">
    <property type="protein sequence ID" value="RNA23889.1"/>
    <property type="molecule type" value="Genomic_DNA"/>
</dbReference>
<dbReference type="OrthoDB" id="5877963at2759"/>
<dbReference type="GO" id="GO:0005313">
    <property type="term" value="F:L-glutamate transmembrane transporter activity"/>
    <property type="evidence" value="ECO:0007669"/>
    <property type="project" value="TreeGrafter"/>
</dbReference>
<feature type="transmembrane region" description="Helical" evidence="8">
    <location>
        <begin position="294"/>
        <end position="319"/>
    </location>
</feature>
<keyword evidence="6 8" id="KW-0472">Membrane</keyword>
<dbReference type="STRING" id="10195.A0A3M7RK86"/>
<reference evidence="9 10" key="1">
    <citation type="journal article" date="2018" name="Sci. Rep.">
        <title>Genomic signatures of local adaptation to the degree of environmental predictability in rotifers.</title>
        <authorList>
            <person name="Franch-Gras L."/>
            <person name="Hahn C."/>
            <person name="Garcia-Roger E.M."/>
            <person name="Carmona M.J."/>
            <person name="Serra M."/>
            <person name="Gomez A."/>
        </authorList>
    </citation>
    <scope>NUCLEOTIDE SEQUENCE [LARGE SCALE GENOMIC DNA]</scope>
    <source>
        <strain evidence="9">HYR1</strain>
    </source>
</reference>
<keyword evidence="7" id="KW-0325">Glycoprotein</keyword>
<evidence type="ECO:0000256" key="5">
    <source>
        <dbReference type="ARBA" id="ARBA00022989"/>
    </source>
</evidence>
<evidence type="ECO:0000256" key="1">
    <source>
        <dbReference type="ARBA" id="ARBA00004141"/>
    </source>
</evidence>
<dbReference type="InterPro" id="IPR036458">
    <property type="entry name" value="Na:dicarbo_symporter_sf"/>
</dbReference>
<protein>
    <recommendedName>
        <fullName evidence="8">Amino acid transporter</fullName>
    </recommendedName>
</protein>
<accession>A0A3M7RK86</accession>
<keyword evidence="3 8" id="KW-0812">Transmembrane</keyword>
<evidence type="ECO:0000256" key="8">
    <source>
        <dbReference type="RuleBase" id="RU361216"/>
    </source>
</evidence>
<dbReference type="Proteomes" id="UP000276133">
    <property type="component" value="Unassembled WGS sequence"/>
</dbReference>
<feature type="transmembrane region" description="Helical" evidence="8">
    <location>
        <begin position="215"/>
        <end position="237"/>
    </location>
</feature>
<evidence type="ECO:0000256" key="7">
    <source>
        <dbReference type="ARBA" id="ARBA00023180"/>
    </source>
</evidence>
<evidence type="ECO:0000256" key="6">
    <source>
        <dbReference type="ARBA" id="ARBA00023136"/>
    </source>
</evidence>
<feature type="transmembrane region" description="Helical" evidence="8">
    <location>
        <begin position="257"/>
        <end position="282"/>
    </location>
</feature>
<evidence type="ECO:0000256" key="3">
    <source>
        <dbReference type="ARBA" id="ARBA00022692"/>
    </source>
</evidence>
<dbReference type="GO" id="GO:0015501">
    <property type="term" value="F:glutamate:sodium symporter activity"/>
    <property type="evidence" value="ECO:0007669"/>
    <property type="project" value="TreeGrafter"/>
</dbReference>
<dbReference type="InterPro" id="IPR001991">
    <property type="entry name" value="Na-dicarboxylate_symporter"/>
</dbReference>
<comment type="subcellular location">
    <subcellularLocation>
        <location evidence="1 8">Membrane</location>
        <topology evidence="1 8">Multi-pass membrane protein</topology>
    </subcellularLocation>
</comment>
<dbReference type="Gene3D" id="1.10.3860.10">
    <property type="entry name" value="Sodium:dicarboxylate symporter"/>
    <property type="match status" value="1"/>
</dbReference>
<dbReference type="Pfam" id="PF00375">
    <property type="entry name" value="SDF"/>
    <property type="match status" value="1"/>
</dbReference>
<feature type="transmembrane region" description="Helical" evidence="8">
    <location>
        <begin position="38"/>
        <end position="60"/>
    </location>
</feature>
<dbReference type="SUPFAM" id="SSF118215">
    <property type="entry name" value="Proton glutamate symport protein"/>
    <property type="match status" value="1"/>
</dbReference>
<keyword evidence="5 8" id="KW-1133">Transmembrane helix</keyword>
<organism evidence="9 10">
    <name type="scientific">Brachionus plicatilis</name>
    <name type="common">Marine rotifer</name>
    <name type="synonym">Brachionus muelleri</name>
    <dbReference type="NCBI Taxonomy" id="10195"/>
    <lineage>
        <taxon>Eukaryota</taxon>
        <taxon>Metazoa</taxon>
        <taxon>Spiralia</taxon>
        <taxon>Gnathifera</taxon>
        <taxon>Rotifera</taxon>
        <taxon>Eurotatoria</taxon>
        <taxon>Monogononta</taxon>
        <taxon>Pseudotrocha</taxon>
        <taxon>Ploima</taxon>
        <taxon>Brachionidae</taxon>
        <taxon>Brachionus</taxon>
    </lineage>
</organism>
<dbReference type="GO" id="GO:0015175">
    <property type="term" value="F:neutral L-amino acid transmembrane transporter activity"/>
    <property type="evidence" value="ECO:0007669"/>
    <property type="project" value="TreeGrafter"/>
</dbReference>
<dbReference type="GO" id="GO:0005886">
    <property type="term" value="C:plasma membrane"/>
    <property type="evidence" value="ECO:0007669"/>
    <property type="project" value="TreeGrafter"/>
</dbReference>
<dbReference type="PANTHER" id="PTHR11958:SF99">
    <property type="entry name" value="SODIUM-DEPENDENT EXCITATORY AMINO ACID TRANSPORTER GLT-6-RELATED"/>
    <property type="match status" value="1"/>
</dbReference>
<sequence length="643" mass="71233">MDKKNKDNPLVESDEVSNFENIDLSCLQKIKNQIAKNMILFLTIIGIFGGICLGFVGRIYDPGETSLMLISFPGEMLLRLLKMLILPLIISSLITGLAQLDPKSSGKMGSRAIGFYILSTLISTTTGITVALIIRPGREKINKSDQESYNSDSVSTLDAILDIIRNMFPENIVQACTQQVSTKYNKNMIKKKHVLGTILNSTITEEYVEIIKRELVYVNSTNVMGLVVFCIIFGIFISHSKSEAQVLYDFFFVMNELIMKIVALIMWYSPFGILCLVAGNIMKIENMAETAKRLSIYMFTVILGLTIHALFTIQMLYFVSTRKNPFKFLKGMLQAWLTAVGTASSSATLPITFRCLEENNKVDKRVTRFMLPLGATINMDGTALYQCVATVFIAQLNGVSLSVGQILVICLTSTATSIGVASIPSAALVTMLIVLSAVGLPTEDISYIVTVDWLLDRLRTSINVLGDAYGCGIVEHLSRKELKKLDEEAENEFAKIISANKELSNGNFYNTIKADEPYIVVKNTDEAPKESVVVCNEKRLSVQLSPMKMSPSNLLNEFKTYSKNHSSMSVGKQNQNVNFSGSSSLQNHAPSIVVVDAVRRRSRALLYNTRLPNSVYSMPQISQFSTQSKSNFKDACSNQDSNV</sequence>
<comment type="similarity">
    <text evidence="8">Belongs to the dicarboxylate/amino acid:cation symporter (DAACS) (TC 2.A.23) family.</text>
</comment>
<keyword evidence="10" id="KW-1185">Reference proteome</keyword>
<proteinExistence type="inferred from homology"/>
<feature type="transmembrane region" description="Helical" evidence="8">
    <location>
        <begin position="112"/>
        <end position="134"/>
    </location>
</feature>
<evidence type="ECO:0000313" key="10">
    <source>
        <dbReference type="Proteomes" id="UP000276133"/>
    </source>
</evidence>